<keyword evidence="3" id="KW-1185">Reference proteome</keyword>
<feature type="region of interest" description="Disordered" evidence="1">
    <location>
        <begin position="26"/>
        <end position="78"/>
    </location>
</feature>
<organism evidence="2 3">
    <name type="scientific">Dethiosulfatarculus sandiegensis</name>
    <dbReference type="NCBI Taxonomy" id="1429043"/>
    <lineage>
        <taxon>Bacteria</taxon>
        <taxon>Pseudomonadati</taxon>
        <taxon>Thermodesulfobacteriota</taxon>
        <taxon>Desulfarculia</taxon>
        <taxon>Desulfarculales</taxon>
        <taxon>Desulfarculaceae</taxon>
        <taxon>Dethiosulfatarculus</taxon>
    </lineage>
</organism>
<evidence type="ECO:0000313" key="2">
    <source>
        <dbReference type="EMBL" id="KIX13361.1"/>
    </source>
</evidence>
<gene>
    <name evidence="2" type="ORF">X474_14210</name>
</gene>
<dbReference type="AlphaFoldDB" id="A0A0D2JC68"/>
<evidence type="ECO:0000313" key="3">
    <source>
        <dbReference type="Proteomes" id="UP000032233"/>
    </source>
</evidence>
<dbReference type="EMBL" id="AZAC01000016">
    <property type="protein sequence ID" value="KIX13361.1"/>
    <property type="molecule type" value="Genomic_DNA"/>
</dbReference>
<reference evidence="2 3" key="1">
    <citation type="submission" date="2013-11" db="EMBL/GenBank/DDBJ databases">
        <title>Metagenomic analysis of a methanogenic consortium involved in long chain n-alkane degradation.</title>
        <authorList>
            <person name="Davidova I.A."/>
            <person name="Callaghan A.V."/>
            <person name="Wawrik B."/>
            <person name="Pruitt S."/>
            <person name="Marks C."/>
            <person name="Duncan K.E."/>
            <person name="Suflita J.M."/>
        </authorList>
    </citation>
    <scope>NUCLEOTIDE SEQUENCE [LARGE SCALE GENOMIC DNA]</scope>
    <source>
        <strain evidence="2 3">SPR</strain>
    </source>
</reference>
<dbReference type="Gene3D" id="1.10.150.20">
    <property type="entry name" value="5' to 3' exonuclease, C-terminal subdomain"/>
    <property type="match status" value="1"/>
</dbReference>
<dbReference type="InParanoid" id="A0A0D2JC68"/>
<accession>A0A0D2JC68</accession>
<dbReference type="RefSeq" id="WP_044349397.1">
    <property type="nucleotide sequence ID" value="NZ_AZAC01000016.1"/>
</dbReference>
<protein>
    <submittedName>
        <fullName evidence="2">Uncharacterized protein</fullName>
    </submittedName>
</protein>
<dbReference type="STRING" id="1429043.X474_14210"/>
<proteinExistence type="predicted"/>
<comment type="caution">
    <text evidence="2">The sequence shown here is derived from an EMBL/GenBank/DDBJ whole genome shotgun (WGS) entry which is preliminary data.</text>
</comment>
<sequence length="132" mass="13976">MLRWILAGLAIGTAIALKTYRKWGKCSSETDEAEQGGLQAETTKVEPETPPKSEPAGPQTEEPGPDFQAEAPRATKPDLASLERLTGLTHRQVEALNKAGYPDMAALKKASDKGLLAVSGIGPAALKKIRGI</sequence>
<dbReference type="Proteomes" id="UP000032233">
    <property type="component" value="Unassembled WGS sequence"/>
</dbReference>
<name>A0A0D2JC68_9BACT</name>
<evidence type="ECO:0000256" key="1">
    <source>
        <dbReference type="SAM" id="MobiDB-lite"/>
    </source>
</evidence>